<feature type="chain" id="PRO_5044348054" description="Retinoic acid receptor responder protein 2" evidence="11">
    <location>
        <begin position="23"/>
        <end position="177"/>
    </location>
</feature>
<keyword evidence="4" id="KW-0964">Secreted</keyword>
<keyword evidence="3" id="KW-0145">Chemotaxis</keyword>
<evidence type="ECO:0000256" key="11">
    <source>
        <dbReference type="SAM" id="SignalP"/>
    </source>
</evidence>
<feature type="region of interest" description="Disordered" evidence="10">
    <location>
        <begin position="118"/>
        <end position="148"/>
    </location>
</feature>
<keyword evidence="7" id="KW-1015">Disulfide bond</keyword>
<evidence type="ECO:0000256" key="8">
    <source>
        <dbReference type="ARBA" id="ARBA00023198"/>
    </source>
</evidence>
<comment type="subcellular location">
    <subcellularLocation>
        <location evidence="1">Secreted</location>
    </subcellularLocation>
</comment>
<dbReference type="InterPro" id="IPR029562">
    <property type="entry name" value="Chemerin"/>
</dbReference>
<evidence type="ECO:0000256" key="4">
    <source>
        <dbReference type="ARBA" id="ARBA00022525"/>
    </source>
</evidence>
<dbReference type="PANTHER" id="PTHR15106:SF2">
    <property type="entry name" value="RETINOIC ACID RECEPTOR RESPONDER PROTEIN 2"/>
    <property type="match status" value="1"/>
</dbReference>
<dbReference type="SUPFAM" id="SSF54403">
    <property type="entry name" value="Cystatin/monellin"/>
    <property type="match status" value="1"/>
</dbReference>
<protein>
    <recommendedName>
        <fullName evidence="2">Retinoic acid receptor responder protein 2</fullName>
    </recommendedName>
    <alternativeName>
        <fullName evidence="9">Chemerin</fullName>
    </alternativeName>
</protein>
<name>A0A668RZT9_OREAU</name>
<proteinExistence type="predicted"/>
<keyword evidence="6" id="KW-0221">Differentiation</keyword>
<evidence type="ECO:0000256" key="2">
    <source>
        <dbReference type="ARBA" id="ARBA00018808"/>
    </source>
</evidence>
<reference evidence="12" key="2">
    <citation type="submission" date="2025-09" db="UniProtKB">
        <authorList>
            <consortium name="Ensembl"/>
        </authorList>
    </citation>
    <scope>IDENTIFICATION</scope>
</reference>
<accession>A0A668RZT9</accession>
<reference evidence="12" key="1">
    <citation type="submission" date="2025-08" db="UniProtKB">
        <authorList>
            <consortium name="Ensembl"/>
        </authorList>
    </citation>
    <scope>IDENTIFICATION</scope>
</reference>
<dbReference type="PANTHER" id="PTHR15106">
    <property type="entry name" value="RETINOIC ACID RECEPTOR RESPONDER PROTEIN 2"/>
    <property type="match status" value="1"/>
</dbReference>
<dbReference type="GO" id="GO:0005102">
    <property type="term" value="F:signaling receptor binding"/>
    <property type="evidence" value="ECO:0007669"/>
    <property type="project" value="InterPro"/>
</dbReference>
<evidence type="ECO:0000256" key="10">
    <source>
        <dbReference type="SAM" id="MobiDB-lite"/>
    </source>
</evidence>
<organism evidence="12 13">
    <name type="scientific">Oreochromis aureus</name>
    <name type="common">Israeli tilapia</name>
    <name type="synonym">Chromis aureus</name>
    <dbReference type="NCBI Taxonomy" id="47969"/>
    <lineage>
        <taxon>Eukaryota</taxon>
        <taxon>Metazoa</taxon>
        <taxon>Chordata</taxon>
        <taxon>Craniata</taxon>
        <taxon>Vertebrata</taxon>
        <taxon>Euteleostomi</taxon>
        <taxon>Actinopterygii</taxon>
        <taxon>Neopterygii</taxon>
        <taxon>Teleostei</taxon>
        <taxon>Neoteleostei</taxon>
        <taxon>Acanthomorphata</taxon>
        <taxon>Ovalentaria</taxon>
        <taxon>Cichlomorphae</taxon>
        <taxon>Cichliformes</taxon>
        <taxon>Cichlidae</taxon>
        <taxon>African cichlids</taxon>
        <taxon>Pseudocrenilabrinae</taxon>
        <taxon>Oreochromini</taxon>
        <taxon>Oreochromis</taxon>
    </lineage>
</organism>
<dbReference type="Ensembl" id="ENSOABT00000010689.2">
    <property type="protein sequence ID" value="ENSOABP00000010337.2"/>
    <property type="gene ID" value="ENSOABG00000005450.2"/>
</dbReference>
<evidence type="ECO:0000256" key="3">
    <source>
        <dbReference type="ARBA" id="ARBA00022500"/>
    </source>
</evidence>
<dbReference type="GO" id="GO:0030154">
    <property type="term" value="P:cell differentiation"/>
    <property type="evidence" value="ECO:0007669"/>
    <property type="project" value="UniProtKB-KW"/>
</dbReference>
<dbReference type="Gene3D" id="3.10.450.10">
    <property type="match status" value="1"/>
</dbReference>
<feature type="signal peptide" evidence="11">
    <location>
        <begin position="1"/>
        <end position="22"/>
    </location>
</feature>
<dbReference type="InterPro" id="IPR046350">
    <property type="entry name" value="Cystatin_sf"/>
</dbReference>
<dbReference type="GO" id="GO:0006935">
    <property type="term" value="P:chemotaxis"/>
    <property type="evidence" value="ECO:0007669"/>
    <property type="project" value="UniProtKB-KW"/>
</dbReference>
<keyword evidence="5 11" id="KW-0732">Signal</keyword>
<keyword evidence="13" id="KW-1185">Reference proteome</keyword>
<keyword evidence="8" id="KW-0395">Inflammatory response</keyword>
<dbReference type="AlphaFoldDB" id="A0A668RZT9"/>
<evidence type="ECO:0000256" key="9">
    <source>
        <dbReference type="ARBA" id="ARBA00032785"/>
    </source>
</evidence>
<evidence type="ECO:0000313" key="12">
    <source>
        <dbReference type="Ensembl" id="ENSOABP00000010337.2"/>
    </source>
</evidence>
<sequence length="177" mass="20216">MAAGLLLLVCAVAVLYSAEAQASYNGLPEIYKKGVDLAMQQLSTHARVQHHYRFLRTVEKLETEGGFGVRYFYHHFYLKPTRCPKGTTETDPQRCPYRNDRVTSDGLCSLLQSIRRTDRSPAQPIRSLYPETETHRGDEESQVGSLQKNGLPQWRSYTFGCENIDHHHCSTNISRKL</sequence>
<evidence type="ECO:0000256" key="6">
    <source>
        <dbReference type="ARBA" id="ARBA00022782"/>
    </source>
</evidence>
<evidence type="ECO:0000256" key="1">
    <source>
        <dbReference type="ARBA" id="ARBA00004613"/>
    </source>
</evidence>
<evidence type="ECO:0000313" key="13">
    <source>
        <dbReference type="Proteomes" id="UP000472276"/>
    </source>
</evidence>
<dbReference type="GO" id="GO:0006954">
    <property type="term" value="P:inflammatory response"/>
    <property type="evidence" value="ECO:0007669"/>
    <property type="project" value="UniProtKB-KW"/>
</dbReference>
<evidence type="ECO:0000256" key="7">
    <source>
        <dbReference type="ARBA" id="ARBA00023157"/>
    </source>
</evidence>
<dbReference type="GO" id="GO:0005576">
    <property type="term" value="C:extracellular region"/>
    <property type="evidence" value="ECO:0007669"/>
    <property type="project" value="UniProtKB-SubCell"/>
</dbReference>
<dbReference type="Proteomes" id="UP000472276">
    <property type="component" value="Unassembled WGS sequence"/>
</dbReference>
<evidence type="ECO:0000256" key="5">
    <source>
        <dbReference type="ARBA" id="ARBA00022729"/>
    </source>
</evidence>
<dbReference type="GO" id="GO:0050994">
    <property type="term" value="P:regulation of lipid catabolic process"/>
    <property type="evidence" value="ECO:0007669"/>
    <property type="project" value="InterPro"/>
</dbReference>